<dbReference type="GO" id="GO:0015658">
    <property type="term" value="F:branched-chain amino acid transmembrane transporter activity"/>
    <property type="evidence" value="ECO:0007669"/>
    <property type="project" value="TreeGrafter"/>
</dbReference>
<keyword evidence="3" id="KW-0547">Nucleotide-binding</keyword>
<evidence type="ECO:0000256" key="4">
    <source>
        <dbReference type="ARBA" id="ARBA00022840"/>
    </source>
</evidence>
<dbReference type="CDD" id="cd03224">
    <property type="entry name" value="ABC_TM1139_LivF_branched"/>
    <property type="match status" value="1"/>
</dbReference>
<dbReference type="InterPro" id="IPR017871">
    <property type="entry name" value="ABC_transporter-like_CS"/>
</dbReference>
<dbReference type="PROSITE" id="PS50893">
    <property type="entry name" value="ABC_TRANSPORTER_2"/>
    <property type="match status" value="2"/>
</dbReference>
<sequence>MTEALLEFQDVTKSFGGVIAVNNNTFQVEKGKVVALIGPNGAGKTSTFNCITGMYTPDAGEVRYNGERINHLKPHKIAELGIARTFQNLQIFTNLSVLENIMVAAKETRKPNVLSSMLRLPGIRADEEQAQKLALDMLELVGLTDRAEVLANDLSFGEQRLLEVARALALRPKLLLLDEPLSGLSREEVKGMVALIQKLKKDGLTIFLIEHDLSTVMEISDHIIVLDFGSKIAEGKPDEVRSNERVIEAYLGRDVKKQYEAPESMREDREPILTLKDVHTYRSTIHALKGVDLQIDKGSLVAVIGANGAGKSTLLGTIAGQYSPKQGTIYFENKAMEKLPAESVSRMGINLVPERRGMFAELTVEESIRLGAYPRLDSWMIPAKEKRRIEEEMEQMYQLFPRLKERRKQLAGTLSGGEQQMLAIVRGLMAHPRVLLLDEPSLGLAPLIVEEIFDRLYQLKQSDMTIILVEQNAKAALQIADYAYVLENGRIKLEGLPQHLLQDSRIRDAYLSSH</sequence>
<dbReference type="Pfam" id="PF00005">
    <property type="entry name" value="ABC_tran"/>
    <property type="match status" value="2"/>
</dbReference>
<evidence type="ECO:0000256" key="3">
    <source>
        <dbReference type="ARBA" id="ARBA00022741"/>
    </source>
</evidence>
<dbReference type="AlphaFoldDB" id="A0A3M8D1B3"/>
<accession>A0A3M8D1B3</accession>
<dbReference type="SUPFAM" id="SSF52540">
    <property type="entry name" value="P-loop containing nucleoside triphosphate hydrolases"/>
    <property type="match status" value="2"/>
</dbReference>
<dbReference type="Proteomes" id="UP000281915">
    <property type="component" value="Unassembled WGS sequence"/>
</dbReference>
<proteinExistence type="inferred from homology"/>
<dbReference type="InterPro" id="IPR003593">
    <property type="entry name" value="AAA+_ATPase"/>
</dbReference>
<dbReference type="SMART" id="SM00382">
    <property type="entry name" value="AAA"/>
    <property type="match status" value="2"/>
</dbReference>
<reference evidence="7 8" key="1">
    <citation type="submission" date="2018-10" db="EMBL/GenBank/DDBJ databases">
        <title>Phylogenomics of Brevibacillus.</title>
        <authorList>
            <person name="Dunlap C."/>
        </authorList>
    </citation>
    <scope>NUCLEOTIDE SEQUENCE [LARGE SCALE GENOMIC DNA]</scope>
    <source>
        <strain evidence="7 8">JCM 15085</strain>
    </source>
</reference>
<dbReference type="PANTHER" id="PTHR43820:SF4">
    <property type="entry name" value="HIGH-AFFINITY BRANCHED-CHAIN AMINO ACID TRANSPORT ATP-BINDING PROTEIN LIVF"/>
    <property type="match status" value="1"/>
</dbReference>
<dbReference type="EMBL" id="RHHT01000011">
    <property type="protein sequence ID" value="RNB81886.1"/>
    <property type="molecule type" value="Genomic_DNA"/>
</dbReference>
<gene>
    <name evidence="7" type="ORF">EDM58_07100</name>
</gene>
<evidence type="ECO:0000259" key="6">
    <source>
        <dbReference type="PROSITE" id="PS50893"/>
    </source>
</evidence>
<dbReference type="InterPro" id="IPR003439">
    <property type="entry name" value="ABC_transporter-like_ATP-bd"/>
</dbReference>
<dbReference type="InterPro" id="IPR052156">
    <property type="entry name" value="BCAA_Transport_ATP-bd_LivF"/>
</dbReference>
<evidence type="ECO:0000256" key="1">
    <source>
        <dbReference type="ARBA" id="ARBA00005417"/>
    </source>
</evidence>
<dbReference type="GO" id="GO:0015807">
    <property type="term" value="P:L-amino acid transport"/>
    <property type="evidence" value="ECO:0007669"/>
    <property type="project" value="TreeGrafter"/>
</dbReference>
<feature type="domain" description="ABC transporter" evidence="6">
    <location>
        <begin position="6"/>
        <end position="253"/>
    </location>
</feature>
<feature type="domain" description="ABC transporter" evidence="6">
    <location>
        <begin position="273"/>
        <end position="513"/>
    </location>
</feature>
<dbReference type="InterPro" id="IPR032823">
    <property type="entry name" value="BCA_ABC_TP_C"/>
</dbReference>
<dbReference type="PANTHER" id="PTHR43820">
    <property type="entry name" value="HIGH-AFFINITY BRANCHED-CHAIN AMINO ACID TRANSPORT ATP-BINDING PROTEIN LIVF"/>
    <property type="match status" value="1"/>
</dbReference>
<comment type="similarity">
    <text evidence="1">Belongs to the ABC transporter superfamily.</text>
</comment>
<evidence type="ECO:0000313" key="8">
    <source>
        <dbReference type="Proteomes" id="UP000281915"/>
    </source>
</evidence>
<dbReference type="CDD" id="cd03219">
    <property type="entry name" value="ABC_Mj1267_LivG_branched"/>
    <property type="match status" value="1"/>
</dbReference>
<dbReference type="Gene3D" id="3.40.50.300">
    <property type="entry name" value="P-loop containing nucleotide triphosphate hydrolases"/>
    <property type="match status" value="2"/>
</dbReference>
<dbReference type="GO" id="GO:0016887">
    <property type="term" value="F:ATP hydrolysis activity"/>
    <property type="evidence" value="ECO:0007669"/>
    <property type="project" value="InterPro"/>
</dbReference>
<evidence type="ECO:0000256" key="2">
    <source>
        <dbReference type="ARBA" id="ARBA00022448"/>
    </source>
</evidence>
<dbReference type="PROSITE" id="PS00211">
    <property type="entry name" value="ABC_TRANSPORTER_1"/>
    <property type="match status" value="2"/>
</dbReference>
<name>A0A3M8D1B3_9BACL</name>
<dbReference type="Pfam" id="PF12399">
    <property type="entry name" value="BCA_ABC_TP_C"/>
    <property type="match status" value="1"/>
</dbReference>
<keyword evidence="2" id="KW-0813">Transport</keyword>
<keyword evidence="5" id="KW-0029">Amino-acid transport</keyword>
<dbReference type="InterPro" id="IPR027417">
    <property type="entry name" value="P-loop_NTPase"/>
</dbReference>
<organism evidence="7 8">
    <name type="scientific">Brevibacillus panacihumi</name>
    <dbReference type="NCBI Taxonomy" id="497735"/>
    <lineage>
        <taxon>Bacteria</taxon>
        <taxon>Bacillati</taxon>
        <taxon>Bacillota</taxon>
        <taxon>Bacilli</taxon>
        <taxon>Bacillales</taxon>
        <taxon>Paenibacillaceae</taxon>
        <taxon>Brevibacillus</taxon>
    </lineage>
</organism>
<evidence type="ECO:0000313" key="7">
    <source>
        <dbReference type="EMBL" id="RNB81886.1"/>
    </source>
</evidence>
<evidence type="ECO:0000256" key="5">
    <source>
        <dbReference type="ARBA" id="ARBA00022970"/>
    </source>
</evidence>
<dbReference type="GO" id="GO:0005524">
    <property type="term" value="F:ATP binding"/>
    <property type="evidence" value="ECO:0007669"/>
    <property type="project" value="UniProtKB-KW"/>
</dbReference>
<comment type="caution">
    <text evidence="7">The sequence shown here is derived from an EMBL/GenBank/DDBJ whole genome shotgun (WGS) entry which is preliminary data.</text>
</comment>
<dbReference type="FunFam" id="3.40.50.300:FF:000421">
    <property type="entry name" value="Branched-chain amino acid ABC transporter ATP-binding protein"/>
    <property type="match status" value="1"/>
</dbReference>
<protein>
    <submittedName>
        <fullName evidence="7">ATP-binding cassette domain-containing protein</fullName>
    </submittedName>
</protein>
<keyword evidence="4 7" id="KW-0067">ATP-binding</keyword>